<reference evidence="1 2" key="1">
    <citation type="journal article" date="2018" name="Front. Plant Sci.">
        <title>Red Clover (Trifolium pratense) and Zigzag Clover (T. medium) - A Picture of Genomic Similarities and Differences.</title>
        <authorList>
            <person name="Dluhosova J."/>
            <person name="Istvanek J."/>
            <person name="Nedelnik J."/>
            <person name="Repkova J."/>
        </authorList>
    </citation>
    <scope>NUCLEOTIDE SEQUENCE [LARGE SCALE GENOMIC DNA]</scope>
    <source>
        <strain evidence="2">cv. 10/8</strain>
        <tissue evidence="1">Leaf</tissue>
    </source>
</reference>
<dbReference type="AlphaFoldDB" id="A0A392RZH0"/>
<evidence type="ECO:0000313" key="2">
    <source>
        <dbReference type="Proteomes" id="UP000265520"/>
    </source>
</evidence>
<name>A0A392RZH0_9FABA</name>
<evidence type="ECO:0000313" key="1">
    <source>
        <dbReference type="EMBL" id="MCI41547.1"/>
    </source>
</evidence>
<keyword evidence="2" id="KW-1185">Reference proteome</keyword>
<sequence length="66" mass="6562">MTSVSGSEVVGCSGLGSEVVFRSCCSEVGFSEVGNSEDISIAYGELSTSGLTSSGLSFTGSGVLRT</sequence>
<dbReference type="EMBL" id="LXQA010293528">
    <property type="protein sequence ID" value="MCI41547.1"/>
    <property type="molecule type" value="Genomic_DNA"/>
</dbReference>
<dbReference type="Proteomes" id="UP000265520">
    <property type="component" value="Unassembled WGS sequence"/>
</dbReference>
<protein>
    <submittedName>
        <fullName evidence="1">Uncharacterized protein</fullName>
    </submittedName>
</protein>
<proteinExistence type="predicted"/>
<comment type="caution">
    <text evidence="1">The sequence shown here is derived from an EMBL/GenBank/DDBJ whole genome shotgun (WGS) entry which is preliminary data.</text>
</comment>
<organism evidence="1 2">
    <name type="scientific">Trifolium medium</name>
    <dbReference type="NCBI Taxonomy" id="97028"/>
    <lineage>
        <taxon>Eukaryota</taxon>
        <taxon>Viridiplantae</taxon>
        <taxon>Streptophyta</taxon>
        <taxon>Embryophyta</taxon>
        <taxon>Tracheophyta</taxon>
        <taxon>Spermatophyta</taxon>
        <taxon>Magnoliopsida</taxon>
        <taxon>eudicotyledons</taxon>
        <taxon>Gunneridae</taxon>
        <taxon>Pentapetalae</taxon>
        <taxon>rosids</taxon>
        <taxon>fabids</taxon>
        <taxon>Fabales</taxon>
        <taxon>Fabaceae</taxon>
        <taxon>Papilionoideae</taxon>
        <taxon>50 kb inversion clade</taxon>
        <taxon>NPAAA clade</taxon>
        <taxon>Hologalegina</taxon>
        <taxon>IRL clade</taxon>
        <taxon>Trifolieae</taxon>
        <taxon>Trifolium</taxon>
    </lineage>
</organism>
<accession>A0A392RZH0</accession>